<dbReference type="Pfam" id="PF16912">
    <property type="entry name" value="Glu_dehyd_C"/>
    <property type="match status" value="1"/>
</dbReference>
<evidence type="ECO:0000259" key="6">
    <source>
        <dbReference type="Pfam" id="PF16912"/>
    </source>
</evidence>
<evidence type="ECO:0000259" key="5">
    <source>
        <dbReference type="Pfam" id="PF08240"/>
    </source>
</evidence>
<feature type="domain" description="Alcohol dehydrogenase-like N-terminal" evidence="5">
    <location>
        <begin position="32"/>
        <end position="143"/>
    </location>
</feature>
<dbReference type="EMBL" id="OX365700">
    <property type="protein sequence ID" value="CAI4031029.1"/>
    <property type="molecule type" value="Genomic_DNA"/>
</dbReference>
<evidence type="ECO:0000313" key="8">
    <source>
        <dbReference type="Proteomes" id="UP001179121"/>
    </source>
</evidence>
<evidence type="ECO:0000256" key="3">
    <source>
        <dbReference type="ARBA" id="ARBA00022833"/>
    </source>
</evidence>
<evidence type="ECO:0000256" key="4">
    <source>
        <dbReference type="ARBA" id="ARBA00023002"/>
    </source>
</evidence>
<dbReference type="Gene3D" id="3.90.180.10">
    <property type="entry name" value="Medium-chain alcohol dehydrogenases, catalytic domain"/>
    <property type="match status" value="1"/>
</dbReference>
<evidence type="ECO:0000256" key="1">
    <source>
        <dbReference type="ARBA" id="ARBA00001947"/>
    </source>
</evidence>
<evidence type="ECO:0000313" key="7">
    <source>
        <dbReference type="EMBL" id="CAI4031029.1"/>
    </source>
</evidence>
<dbReference type="SUPFAM" id="SSF51735">
    <property type="entry name" value="NAD(P)-binding Rossmann-fold domains"/>
    <property type="match status" value="1"/>
</dbReference>
<dbReference type="PROSITE" id="PS00059">
    <property type="entry name" value="ADH_ZINC"/>
    <property type="match status" value="1"/>
</dbReference>
<dbReference type="PANTHER" id="PTHR43189:SF2">
    <property type="entry name" value="GLUCOSE 1-DEHYDROGENASE"/>
    <property type="match status" value="1"/>
</dbReference>
<dbReference type="InterPro" id="IPR011032">
    <property type="entry name" value="GroES-like_sf"/>
</dbReference>
<dbReference type="GO" id="GO:0008270">
    <property type="term" value="F:zinc ion binding"/>
    <property type="evidence" value="ECO:0007669"/>
    <property type="project" value="InterPro"/>
</dbReference>
<proteinExistence type="predicted"/>
<keyword evidence="2" id="KW-0479">Metal-binding</keyword>
<dbReference type="InterPro" id="IPR002328">
    <property type="entry name" value="ADH_Zn_CS"/>
</dbReference>
<reference evidence="7" key="1">
    <citation type="submission" date="2022-10" db="EMBL/GenBank/DDBJ databases">
        <authorList>
            <person name="Koch H."/>
        </authorList>
    </citation>
    <scope>NUCLEOTIDE SEQUENCE</scope>
    <source>
        <strain evidence="7">DNF</strain>
    </source>
</reference>
<dbReference type="InterPro" id="IPR031640">
    <property type="entry name" value="Glu_dehyd_C"/>
</dbReference>
<name>A0AA86MY36_9BACT</name>
<feature type="domain" description="Glucose dehydrogenase C-terminal" evidence="6">
    <location>
        <begin position="148"/>
        <end position="362"/>
    </location>
</feature>
<dbReference type="KEGG" id="nti:DNFV4_01461"/>
<dbReference type="RefSeq" id="WP_289267993.1">
    <property type="nucleotide sequence ID" value="NZ_OX365700.1"/>
</dbReference>
<keyword evidence="3" id="KW-0862">Zinc</keyword>
<dbReference type="SUPFAM" id="SSF50129">
    <property type="entry name" value="GroES-like"/>
    <property type="match status" value="1"/>
</dbReference>
<dbReference type="Gene3D" id="3.40.50.720">
    <property type="entry name" value="NAD(P)-binding Rossmann-like Domain"/>
    <property type="match status" value="1"/>
</dbReference>
<accession>A0AA86MY36</accession>
<gene>
    <name evidence="7" type="ORF">DNFV4_01461</name>
</gene>
<organism evidence="7 8">
    <name type="scientific">Nitrospira tepida</name>
    <dbReference type="NCBI Taxonomy" id="2973512"/>
    <lineage>
        <taxon>Bacteria</taxon>
        <taxon>Pseudomonadati</taxon>
        <taxon>Nitrospirota</taxon>
        <taxon>Nitrospiria</taxon>
        <taxon>Nitrospirales</taxon>
        <taxon>Nitrospiraceae</taxon>
        <taxon>Nitrospira</taxon>
    </lineage>
</organism>
<keyword evidence="8" id="KW-1185">Reference proteome</keyword>
<protein>
    <submittedName>
        <fullName evidence="7">Glucose 1-dehydrogenase</fullName>
    </submittedName>
</protein>
<dbReference type="Proteomes" id="UP001179121">
    <property type="component" value="Chromosome"/>
</dbReference>
<comment type="cofactor">
    <cofactor evidence="1">
        <name>Zn(2+)</name>
        <dbReference type="ChEBI" id="CHEBI:29105"/>
    </cofactor>
</comment>
<evidence type="ECO:0000256" key="2">
    <source>
        <dbReference type="ARBA" id="ARBA00022723"/>
    </source>
</evidence>
<dbReference type="InterPro" id="IPR013154">
    <property type="entry name" value="ADH-like_N"/>
</dbReference>
<dbReference type="AlphaFoldDB" id="A0AA86MY36"/>
<sequence>MKAVAVIPGQPNSLHLAELSKPSVHDIPHGRGVLVQVLRVGVDGTDKEINAAEYGQAPPGEEFLVIGHECVGRVVEVGMNVSELAPGDYVVPTVRRPGLSLYDQIGQYDMTTDDTYYERGINLRHGYLTEYFAEDPEYLVKIPAGLKDVAVLLEPASIVEKGLVQAYETQRRLKIWRPKCAAVLGAGTVGLLAALSLRMKGLQVTAFGRSKPPYRNAELLEEIGVRYVSTQDVSITAAAKQAGPFDLMFEATGAAQIVFEAMECLGKNGVLILASVTGGSKKIEVPADMINLGFVLGNKVAIGTVNANREYFEAGVYDFSRAQVEYPGWLSKLLTHPVEGLDQYRRMMKLLTEEKGAIKVYVNVASD</sequence>
<keyword evidence="4" id="KW-0560">Oxidoreductase</keyword>
<dbReference type="PANTHER" id="PTHR43189">
    <property type="entry name" value="ZINC-TYPE ALCOHOL DEHYDROGENASE-LIKE PROTEIN C1198.01-RELATED"/>
    <property type="match status" value="1"/>
</dbReference>
<dbReference type="Pfam" id="PF08240">
    <property type="entry name" value="ADH_N"/>
    <property type="match status" value="1"/>
</dbReference>
<dbReference type="InterPro" id="IPR036291">
    <property type="entry name" value="NAD(P)-bd_dom_sf"/>
</dbReference>
<dbReference type="GO" id="GO:0016491">
    <property type="term" value="F:oxidoreductase activity"/>
    <property type="evidence" value="ECO:0007669"/>
    <property type="project" value="UniProtKB-KW"/>
</dbReference>
<dbReference type="CDD" id="cd08230">
    <property type="entry name" value="glucose_DH"/>
    <property type="match status" value="1"/>
</dbReference>